<proteinExistence type="predicted"/>
<dbReference type="EMBL" id="CP069620">
    <property type="protein sequence ID" value="UZH55640.1"/>
    <property type="molecule type" value="Genomic_DNA"/>
</dbReference>
<dbReference type="InterPro" id="IPR059123">
    <property type="entry name" value="StrF_dom"/>
</dbReference>
<name>A0ABY6NRU7_9FLAO</name>
<gene>
    <name evidence="2" type="ORF">JRG66_01730</name>
</gene>
<dbReference type="SUPFAM" id="SSF53448">
    <property type="entry name" value="Nucleotide-diphospho-sugar transferases"/>
    <property type="match status" value="1"/>
</dbReference>
<evidence type="ECO:0000313" key="2">
    <source>
        <dbReference type="EMBL" id="UZH55640.1"/>
    </source>
</evidence>
<evidence type="ECO:0000259" key="1">
    <source>
        <dbReference type="Pfam" id="PF13712"/>
    </source>
</evidence>
<organism evidence="2 3">
    <name type="scientific">Salinimicrobium tongyeongense</name>
    <dbReference type="NCBI Taxonomy" id="2809707"/>
    <lineage>
        <taxon>Bacteria</taxon>
        <taxon>Pseudomonadati</taxon>
        <taxon>Bacteroidota</taxon>
        <taxon>Flavobacteriia</taxon>
        <taxon>Flavobacteriales</taxon>
        <taxon>Flavobacteriaceae</taxon>
        <taxon>Salinimicrobium</taxon>
    </lineage>
</organism>
<evidence type="ECO:0000313" key="3">
    <source>
        <dbReference type="Proteomes" id="UP001163981"/>
    </source>
</evidence>
<sequence>MVSIIICSKQGEISQALDENIHSTVGLPFELIVIDNSNNSYSIFEAYNQGIEKSIYPFLLFVHEDVLFHTPKWGEILIGFFRDNPGYGLLGIAGADFKSRIPSGWWDCPIENKIVNIIQHYPNNNPELENIGFDSSGLKDAVVVDGVFLALRKDLNITFNENFSGFHGYDQNISFEVIKRGFQIGITDSILIEHFSNGQQNREWLEAMVKIHRSYRKLLPLYLGEVPMEKQEEVNCRRFLEKCLEQRKKKWFYYYWLKLVFLNPVSKFHFKLAKQQLS</sequence>
<reference evidence="2" key="1">
    <citation type="submission" date="2021-02" db="EMBL/GenBank/DDBJ databases">
        <title>Salinimicrobium sp. nov. isolated from seawater in Tongyeong, Republic of Korea.</title>
        <authorList>
            <person name="Lee S.-J."/>
        </authorList>
    </citation>
    <scope>NUCLEOTIDE SEQUENCE</scope>
    <source>
        <strain evidence="2">HN-2-9-2</strain>
    </source>
</reference>
<feature type="domain" description="Streptomycin biosynthesis protein StrF" evidence="1">
    <location>
        <begin position="4"/>
        <end position="204"/>
    </location>
</feature>
<dbReference type="Gene3D" id="3.90.550.10">
    <property type="entry name" value="Spore Coat Polysaccharide Biosynthesis Protein SpsA, Chain A"/>
    <property type="match status" value="1"/>
</dbReference>
<dbReference type="RefSeq" id="WP_265164029.1">
    <property type="nucleotide sequence ID" value="NZ_CP069620.1"/>
</dbReference>
<keyword evidence="3" id="KW-1185">Reference proteome</keyword>
<dbReference type="Proteomes" id="UP001163981">
    <property type="component" value="Chromosome"/>
</dbReference>
<dbReference type="InterPro" id="IPR029044">
    <property type="entry name" value="Nucleotide-diphossugar_trans"/>
</dbReference>
<dbReference type="Pfam" id="PF13712">
    <property type="entry name" value="Glyco_tranf_2_5"/>
    <property type="match status" value="1"/>
</dbReference>
<protein>
    <recommendedName>
        <fullName evidence="1">Streptomycin biosynthesis protein StrF domain-containing protein</fullName>
    </recommendedName>
</protein>
<accession>A0ABY6NRU7</accession>